<dbReference type="EMBL" id="KV425916">
    <property type="protein sequence ID" value="KZV98632.1"/>
    <property type="molecule type" value="Genomic_DNA"/>
</dbReference>
<evidence type="ECO:0000259" key="4">
    <source>
        <dbReference type="PROSITE" id="PS51762"/>
    </source>
</evidence>
<accession>A0A165M1G1</accession>
<keyword evidence="3" id="KW-1133">Transmembrane helix</keyword>
<dbReference type="Proteomes" id="UP000077266">
    <property type="component" value="Unassembled WGS sequence"/>
</dbReference>
<keyword evidence="5" id="KW-0430">Lectin</keyword>
<feature type="region of interest" description="Disordered" evidence="2">
    <location>
        <begin position="239"/>
        <end position="276"/>
    </location>
</feature>
<dbReference type="PANTHER" id="PTHR10963">
    <property type="entry name" value="GLYCOSYL HYDROLASE-RELATED"/>
    <property type="match status" value="1"/>
</dbReference>
<dbReference type="InterPro" id="IPR050546">
    <property type="entry name" value="Glycosyl_Hydrlase_16"/>
</dbReference>
<evidence type="ECO:0000256" key="1">
    <source>
        <dbReference type="ARBA" id="ARBA00006865"/>
    </source>
</evidence>
<dbReference type="InParanoid" id="A0A165M1G1"/>
<feature type="compositionally biased region" description="Polar residues" evidence="2">
    <location>
        <begin position="1"/>
        <end position="12"/>
    </location>
</feature>
<keyword evidence="3" id="KW-0812">Transmembrane</keyword>
<gene>
    <name evidence="5" type="ORF">EXIGLDRAFT_641385</name>
</gene>
<dbReference type="Pfam" id="PF00722">
    <property type="entry name" value="Glyco_hydro_16"/>
    <property type="match status" value="1"/>
</dbReference>
<protein>
    <submittedName>
        <fullName evidence="5">Concanavalin A-like lectin/glucanase</fullName>
    </submittedName>
</protein>
<feature type="domain" description="GH16" evidence="4">
    <location>
        <begin position="114"/>
        <end position="535"/>
    </location>
</feature>
<keyword evidence="6" id="KW-1185">Reference proteome</keyword>
<dbReference type="InterPro" id="IPR000757">
    <property type="entry name" value="Beta-glucanase-like"/>
</dbReference>
<feature type="region of interest" description="Disordered" evidence="2">
    <location>
        <begin position="1"/>
        <end position="29"/>
    </location>
</feature>
<dbReference type="Gene3D" id="2.60.120.200">
    <property type="match status" value="1"/>
</dbReference>
<comment type="similarity">
    <text evidence="1">Belongs to the glycosyl hydrolase 16 family.</text>
</comment>
<evidence type="ECO:0000313" key="5">
    <source>
        <dbReference type="EMBL" id="KZV98632.1"/>
    </source>
</evidence>
<dbReference type="STRING" id="1314781.A0A165M1G1"/>
<name>A0A165M1G1_EXIGL</name>
<evidence type="ECO:0000256" key="2">
    <source>
        <dbReference type="SAM" id="MobiDB-lite"/>
    </source>
</evidence>
<dbReference type="PANTHER" id="PTHR10963:SF55">
    <property type="entry name" value="GLYCOSIDE HYDROLASE FAMILY 16 PROTEIN"/>
    <property type="match status" value="1"/>
</dbReference>
<dbReference type="PROSITE" id="PS51762">
    <property type="entry name" value="GH16_2"/>
    <property type="match status" value="1"/>
</dbReference>
<dbReference type="GO" id="GO:0004553">
    <property type="term" value="F:hydrolase activity, hydrolyzing O-glycosyl compounds"/>
    <property type="evidence" value="ECO:0007669"/>
    <property type="project" value="InterPro"/>
</dbReference>
<keyword evidence="3" id="KW-0472">Membrane</keyword>
<feature type="transmembrane region" description="Helical" evidence="3">
    <location>
        <begin position="96"/>
        <end position="118"/>
    </location>
</feature>
<dbReference type="GO" id="GO:0030246">
    <property type="term" value="F:carbohydrate binding"/>
    <property type="evidence" value="ECO:0007669"/>
    <property type="project" value="UniProtKB-KW"/>
</dbReference>
<sequence length="535" mass="59694">MPWMRNESSLGQHTPPGSRPESPSFFGGQRSSNAAPLPYHAHSSASSTYGPGPYGTESVYTTAPARSKRVFVSNLLVGPIEKPWLKRSDPWLRASWWITVGLWFAGFAGTGVILFFAYRDTPSVGNVCVKFNEEFNDGKINTNLWSYEISAGGFGTGGFEWTTNDPKNSYIKGNKLYIMPTLTEESGQFSRDQVLGVKPVNEAVPDCTTGDSNDYFIDRPVGPAVGIQKRDSGSIFKRGVQLDDRAPADPDSGGGANGATGGGSGGGAPANGQHDPCSFISSQTAFRAVNPVQSARLITKNAQFGSLKYGRVEVRAKMPTGDWLYPQIFMLPTKPAYGNWPKSGQIDLALSRGNDPNYRGGGRDFITSDIHWGPNVGFDAVDRTRGWYQQRRTNFNQAFHTFTLEWTDKFMWIFVDRRVQRVINLDFRKQSFFDRGHFPLTFRNGTDEQLTPDPWVNSKNNVAPFDQEFYLLLTVQAGGTAGWFQDNVGQKPWFDQSATAMWDFANRTDVWKSTWPKSDDQRAMIVDYVKIWRQC</sequence>
<evidence type="ECO:0000256" key="3">
    <source>
        <dbReference type="SAM" id="Phobius"/>
    </source>
</evidence>
<dbReference type="GO" id="GO:0005975">
    <property type="term" value="P:carbohydrate metabolic process"/>
    <property type="evidence" value="ECO:0007669"/>
    <property type="project" value="InterPro"/>
</dbReference>
<reference evidence="5 6" key="1">
    <citation type="journal article" date="2016" name="Mol. Biol. Evol.">
        <title>Comparative Genomics of Early-Diverging Mushroom-Forming Fungi Provides Insights into the Origins of Lignocellulose Decay Capabilities.</title>
        <authorList>
            <person name="Nagy L.G."/>
            <person name="Riley R."/>
            <person name="Tritt A."/>
            <person name="Adam C."/>
            <person name="Daum C."/>
            <person name="Floudas D."/>
            <person name="Sun H."/>
            <person name="Yadav J.S."/>
            <person name="Pangilinan J."/>
            <person name="Larsson K.H."/>
            <person name="Matsuura K."/>
            <person name="Barry K."/>
            <person name="Labutti K."/>
            <person name="Kuo R."/>
            <person name="Ohm R.A."/>
            <person name="Bhattacharya S.S."/>
            <person name="Shirouzu T."/>
            <person name="Yoshinaga Y."/>
            <person name="Martin F.M."/>
            <person name="Grigoriev I.V."/>
            <person name="Hibbett D.S."/>
        </authorList>
    </citation>
    <scope>NUCLEOTIDE SEQUENCE [LARGE SCALE GENOMIC DNA]</scope>
    <source>
        <strain evidence="5 6">HHB12029</strain>
    </source>
</reference>
<dbReference type="OrthoDB" id="4781at2759"/>
<organism evidence="5 6">
    <name type="scientific">Exidia glandulosa HHB12029</name>
    <dbReference type="NCBI Taxonomy" id="1314781"/>
    <lineage>
        <taxon>Eukaryota</taxon>
        <taxon>Fungi</taxon>
        <taxon>Dikarya</taxon>
        <taxon>Basidiomycota</taxon>
        <taxon>Agaricomycotina</taxon>
        <taxon>Agaricomycetes</taxon>
        <taxon>Auriculariales</taxon>
        <taxon>Exidiaceae</taxon>
        <taxon>Exidia</taxon>
    </lineage>
</organism>
<evidence type="ECO:0000313" key="6">
    <source>
        <dbReference type="Proteomes" id="UP000077266"/>
    </source>
</evidence>
<proteinExistence type="inferred from homology"/>
<dbReference type="AlphaFoldDB" id="A0A165M1G1"/>
<dbReference type="InterPro" id="IPR013320">
    <property type="entry name" value="ConA-like_dom_sf"/>
</dbReference>
<dbReference type="SUPFAM" id="SSF49899">
    <property type="entry name" value="Concanavalin A-like lectins/glucanases"/>
    <property type="match status" value="1"/>
</dbReference>
<feature type="compositionally biased region" description="Gly residues" evidence="2">
    <location>
        <begin position="252"/>
        <end position="269"/>
    </location>
</feature>